<name>A0A974CEY6_XENLA</name>
<accession>A0A974CEY6</accession>
<dbReference type="AlphaFoldDB" id="A0A974CEY6"/>
<protein>
    <submittedName>
        <fullName evidence="1">Uncharacterized protein</fullName>
    </submittedName>
</protein>
<gene>
    <name evidence="1" type="ORF">XELAEV_18035028mg</name>
</gene>
<proteinExistence type="predicted"/>
<dbReference type="Proteomes" id="UP000694892">
    <property type="component" value="Chromosome 7L"/>
</dbReference>
<evidence type="ECO:0000313" key="1">
    <source>
        <dbReference type="EMBL" id="OCT72052.1"/>
    </source>
</evidence>
<evidence type="ECO:0000313" key="2">
    <source>
        <dbReference type="Proteomes" id="UP000694892"/>
    </source>
</evidence>
<dbReference type="EMBL" id="CM004478">
    <property type="protein sequence ID" value="OCT72052.1"/>
    <property type="molecule type" value="Genomic_DNA"/>
</dbReference>
<organism evidence="1 2">
    <name type="scientific">Xenopus laevis</name>
    <name type="common">African clawed frog</name>
    <dbReference type="NCBI Taxonomy" id="8355"/>
    <lineage>
        <taxon>Eukaryota</taxon>
        <taxon>Metazoa</taxon>
        <taxon>Chordata</taxon>
        <taxon>Craniata</taxon>
        <taxon>Vertebrata</taxon>
        <taxon>Euteleostomi</taxon>
        <taxon>Amphibia</taxon>
        <taxon>Batrachia</taxon>
        <taxon>Anura</taxon>
        <taxon>Pipoidea</taxon>
        <taxon>Pipidae</taxon>
        <taxon>Xenopodinae</taxon>
        <taxon>Xenopus</taxon>
        <taxon>Xenopus</taxon>
    </lineage>
</organism>
<reference evidence="2" key="1">
    <citation type="journal article" date="2016" name="Nature">
        <title>Genome evolution in the allotetraploid frog Xenopus laevis.</title>
        <authorList>
            <person name="Session A.M."/>
            <person name="Uno Y."/>
            <person name="Kwon T."/>
            <person name="Chapman J.A."/>
            <person name="Toyoda A."/>
            <person name="Takahashi S."/>
            <person name="Fukui A."/>
            <person name="Hikosaka A."/>
            <person name="Suzuki A."/>
            <person name="Kondo M."/>
            <person name="van Heeringen S.J."/>
            <person name="Quigley I."/>
            <person name="Heinz S."/>
            <person name="Ogino H."/>
            <person name="Ochi H."/>
            <person name="Hellsten U."/>
            <person name="Lyons J.B."/>
            <person name="Simakov O."/>
            <person name="Putnam N."/>
            <person name="Stites J."/>
            <person name="Kuroki Y."/>
            <person name="Tanaka T."/>
            <person name="Michiue T."/>
            <person name="Watanabe M."/>
            <person name="Bogdanovic O."/>
            <person name="Lister R."/>
            <person name="Georgiou G."/>
            <person name="Paranjpe S.S."/>
            <person name="van Kruijsbergen I."/>
            <person name="Shu S."/>
            <person name="Carlson J."/>
            <person name="Kinoshita T."/>
            <person name="Ohta Y."/>
            <person name="Mawaribuchi S."/>
            <person name="Jenkins J."/>
            <person name="Grimwood J."/>
            <person name="Schmutz J."/>
            <person name="Mitros T."/>
            <person name="Mozaffari S.V."/>
            <person name="Suzuki Y."/>
            <person name="Haramoto Y."/>
            <person name="Yamamoto T.S."/>
            <person name="Takagi C."/>
            <person name="Heald R."/>
            <person name="Miller K."/>
            <person name="Haudenschild C."/>
            <person name="Kitzman J."/>
            <person name="Nakayama T."/>
            <person name="Izutsu Y."/>
            <person name="Robert J."/>
            <person name="Fortriede J."/>
            <person name="Burns K."/>
            <person name="Lotay V."/>
            <person name="Karimi K."/>
            <person name="Yasuoka Y."/>
            <person name="Dichmann D.S."/>
            <person name="Flajnik M.F."/>
            <person name="Houston D.W."/>
            <person name="Shendure J."/>
            <person name="DuPasquier L."/>
            <person name="Vize P.D."/>
            <person name="Zorn A.M."/>
            <person name="Ito M."/>
            <person name="Marcotte E.M."/>
            <person name="Wallingford J.B."/>
            <person name="Ito Y."/>
            <person name="Asashima M."/>
            <person name="Ueno N."/>
            <person name="Matsuda Y."/>
            <person name="Veenstra G.J."/>
            <person name="Fujiyama A."/>
            <person name="Harland R.M."/>
            <person name="Taira M."/>
            <person name="Rokhsar D.S."/>
        </authorList>
    </citation>
    <scope>NUCLEOTIDE SEQUENCE [LARGE SCALE GENOMIC DNA]</scope>
    <source>
        <strain evidence="2">J</strain>
    </source>
</reference>
<sequence>MAQHKTVQISADKADTNLYIDIKIFTNLSILLNVYCEPCFVSISKSNKRVVVVPRAKLIHQIEYVQAVYEHR</sequence>